<dbReference type="EMBL" id="LAZR01000110">
    <property type="protein sequence ID" value="KKN90414.1"/>
    <property type="molecule type" value="Genomic_DNA"/>
</dbReference>
<evidence type="ECO:0000313" key="1">
    <source>
        <dbReference type="EMBL" id="KKN90414.1"/>
    </source>
</evidence>
<proteinExistence type="predicted"/>
<protein>
    <submittedName>
        <fullName evidence="1">Uncharacterized protein</fullName>
    </submittedName>
</protein>
<gene>
    <name evidence="1" type="ORF">LCGC14_0227830</name>
</gene>
<organism evidence="1">
    <name type="scientific">marine sediment metagenome</name>
    <dbReference type="NCBI Taxonomy" id="412755"/>
    <lineage>
        <taxon>unclassified sequences</taxon>
        <taxon>metagenomes</taxon>
        <taxon>ecological metagenomes</taxon>
    </lineage>
</organism>
<reference evidence="1" key="1">
    <citation type="journal article" date="2015" name="Nature">
        <title>Complex archaea that bridge the gap between prokaryotes and eukaryotes.</title>
        <authorList>
            <person name="Spang A."/>
            <person name="Saw J.H."/>
            <person name="Jorgensen S.L."/>
            <person name="Zaremba-Niedzwiedzka K."/>
            <person name="Martijn J."/>
            <person name="Lind A.E."/>
            <person name="van Eijk R."/>
            <person name="Schleper C."/>
            <person name="Guy L."/>
            <person name="Ettema T.J."/>
        </authorList>
    </citation>
    <scope>NUCLEOTIDE SEQUENCE</scope>
</reference>
<comment type="caution">
    <text evidence="1">The sequence shown here is derived from an EMBL/GenBank/DDBJ whole genome shotgun (WGS) entry which is preliminary data.</text>
</comment>
<accession>A0A0F9UFH9</accession>
<name>A0A0F9UFH9_9ZZZZ</name>
<sequence length="118" mass="13578">MPGHIIKEKLLAVIDTLNPEAHKMLAPKFFADRAGISLTPEIAEVLYEISMEDRRLERWAMLFEFDDEHNIEEEDLAHFDKTGELVHPHSGKLIPNAAEHLSIYYAYRKPEPEQPSPS</sequence>
<dbReference type="AlphaFoldDB" id="A0A0F9UFH9"/>